<dbReference type="SMART" id="SM01007">
    <property type="entry name" value="Aldolase_II"/>
    <property type="match status" value="1"/>
</dbReference>
<dbReference type="PANTHER" id="PTHR22789:SF0">
    <property type="entry name" value="3-OXO-TETRONATE 4-PHOSPHATE DECARBOXYLASE-RELATED"/>
    <property type="match status" value="1"/>
</dbReference>
<dbReference type="GO" id="GO:0046872">
    <property type="term" value="F:metal ion binding"/>
    <property type="evidence" value="ECO:0007669"/>
    <property type="project" value="UniProtKB-KW"/>
</dbReference>
<dbReference type="Pfam" id="PF00596">
    <property type="entry name" value="Aldolase_II"/>
    <property type="match status" value="1"/>
</dbReference>
<dbReference type="Proteomes" id="UP000016931">
    <property type="component" value="Unassembled WGS sequence"/>
</dbReference>
<gene>
    <name evidence="5" type="ORF">SEPMUDRAFT_166379</name>
</gene>
<dbReference type="GO" id="GO:0019323">
    <property type="term" value="P:pentose catabolic process"/>
    <property type="evidence" value="ECO:0007669"/>
    <property type="project" value="TreeGrafter"/>
</dbReference>
<feature type="region of interest" description="Disordered" evidence="3">
    <location>
        <begin position="1"/>
        <end position="22"/>
    </location>
</feature>
<keyword evidence="6" id="KW-1185">Reference proteome</keyword>
<protein>
    <recommendedName>
        <fullName evidence="4">Class II aldolase/adducin N-terminal domain-containing protein</fullName>
    </recommendedName>
</protein>
<organism evidence="5 6">
    <name type="scientific">Sphaerulina musiva (strain SO2202)</name>
    <name type="common">Poplar stem canker fungus</name>
    <name type="synonym">Septoria musiva</name>
    <dbReference type="NCBI Taxonomy" id="692275"/>
    <lineage>
        <taxon>Eukaryota</taxon>
        <taxon>Fungi</taxon>
        <taxon>Dikarya</taxon>
        <taxon>Ascomycota</taxon>
        <taxon>Pezizomycotina</taxon>
        <taxon>Dothideomycetes</taxon>
        <taxon>Dothideomycetidae</taxon>
        <taxon>Mycosphaerellales</taxon>
        <taxon>Mycosphaerellaceae</taxon>
        <taxon>Sphaerulina</taxon>
    </lineage>
</organism>
<feature type="domain" description="Class II aldolase/adducin N-terminal" evidence="4">
    <location>
        <begin position="30"/>
        <end position="251"/>
    </location>
</feature>
<keyword evidence="1" id="KW-0479">Metal-binding</keyword>
<dbReference type="GO" id="GO:0016832">
    <property type="term" value="F:aldehyde-lyase activity"/>
    <property type="evidence" value="ECO:0007669"/>
    <property type="project" value="TreeGrafter"/>
</dbReference>
<dbReference type="Gene3D" id="3.40.225.10">
    <property type="entry name" value="Class II aldolase/adducin N-terminal domain"/>
    <property type="match status" value="1"/>
</dbReference>
<name>M3C9Z5_SPHMS</name>
<dbReference type="PANTHER" id="PTHR22789">
    <property type="entry name" value="FUCULOSE PHOSPHATE ALDOLASE"/>
    <property type="match status" value="1"/>
</dbReference>
<dbReference type="eggNOG" id="ENOG502SKYK">
    <property type="taxonomic scope" value="Eukaryota"/>
</dbReference>
<sequence>MSSSPETSNHATTREALLKASTPPSKHLFSTLITANHILHHHNVVDAYGHISVRNPQNPNTFFMSKSLAPALISSRADIEEYHVSDASPVNPNAPKGYQERFIHSEIYKRYSDVHSVVHAHNEAVLPFSIGSVPLKPVYHMAGVIGTHVPVFEISNHYKPSDHLHSFLVNNEHLGAGLAAGFHPTTSQFAKVGGLIKNYITAAASSPPAEPAFPPCPVVLMRGHGFTNVGATIEDAVFRAIFTCKNAQIQATSLLMQSTFNLGAIARQFGAKQESTEQAPQEGIKFLSEREAGDSWTQMQGTVERPWGLWCEEVRSVGLYRNEVRDGSES</sequence>
<keyword evidence="2" id="KW-0456">Lyase</keyword>
<evidence type="ECO:0000313" key="6">
    <source>
        <dbReference type="Proteomes" id="UP000016931"/>
    </source>
</evidence>
<dbReference type="GO" id="GO:0005829">
    <property type="term" value="C:cytosol"/>
    <property type="evidence" value="ECO:0007669"/>
    <property type="project" value="TreeGrafter"/>
</dbReference>
<dbReference type="AlphaFoldDB" id="M3C9Z5"/>
<dbReference type="STRING" id="692275.M3C9Z5"/>
<reference evidence="5 6" key="1">
    <citation type="journal article" date="2012" name="PLoS Pathog.">
        <title>Diverse lifestyles and strategies of plant pathogenesis encoded in the genomes of eighteen Dothideomycetes fungi.</title>
        <authorList>
            <person name="Ohm R.A."/>
            <person name="Feau N."/>
            <person name="Henrissat B."/>
            <person name="Schoch C.L."/>
            <person name="Horwitz B.A."/>
            <person name="Barry K.W."/>
            <person name="Condon B.J."/>
            <person name="Copeland A.C."/>
            <person name="Dhillon B."/>
            <person name="Glaser F."/>
            <person name="Hesse C.N."/>
            <person name="Kosti I."/>
            <person name="LaButti K."/>
            <person name="Lindquist E.A."/>
            <person name="Lucas S."/>
            <person name="Salamov A.A."/>
            <person name="Bradshaw R.E."/>
            <person name="Ciuffetti L."/>
            <person name="Hamelin R.C."/>
            <person name="Kema G.H.J."/>
            <person name="Lawrence C."/>
            <person name="Scott J.A."/>
            <person name="Spatafora J.W."/>
            <person name="Turgeon B.G."/>
            <person name="de Wit P.J.G.M."/>
            <person name="Zhong S."/>
            <person name="Goodwin S.B."/>
            <person name="Grigoriev I.V."/>
        </authorList>
    </citation>
    <scope>NUCLEOTIDE SEQUENCE [LARGE SCALE GENOMIC DNA]</scope>
    <source>
        <strain evidence="5 6">SO2202</strain>
    </source>
</reference>
<dbReference type="HOGENOM" id="CLU_006033_2_2_1"/>
<dbReference type="RefSeq" id="XP_016756801.1">
    <property type="nucleotide sequence ID" value="XM_016908224.1"/>
</dbReference>
<dbReference type="OrthoDB" id="2932980at2759"/>
<evidence type="ECO:0000259" key="4">
    <source>
        <dbReference type="SMART" id="SM01007"/>
    </source>
</evidence>
<accession>M3C9Z5</accession>
<evidence type="ECO:0000256" key="3">
    <source>
        <dbReference type="SAM" id="MobiDB-lite"/>
    </source>
</evidence>
<evidence type="ECO:0000256" key="2">
    <source>
        <dbReference type="ARBA" id="ARBA00023239"/>
    </source>
</evidence>
<feature type="compositionally biased region" description="Polar residues" evidence="3">
    <location>
        <begin position="1"/>
        <end position="11"/>
    </location>
</feature>
<evidence type="ECO:0000256" key="1">
    <source>
        <dbReference type="ARBA" id="ARBA00022723"/>
    </source>
</evidence>
<dbReference type="InterPro" id="IPR036409">
    <property type="entry name" value="Aldolase_II/adducin_N_sf"/>
</dbReference>
<dbReference type="InterPro" id="IPR001303">
    <property type="entry name" value="Aldolase_II/adducin_N"/>
</dbReference>
<dbReference type="OMA" id="CVVHSHA"/>
<dbReference type="GeneID" id="27905361"/>
<evidence type="ECO:0000313" key="5">
    <source>
        <dbReference type="EMBL" id="EMF08680.1"/>
    </source>
</evidence>
<proteinExistence type="predicted"/>
<dbReference type="SUPFAM" id="SSF53639">
    <property type="entry name" value="AraD/HMP-PK domain-like"/>
    <property type="match status" value="2"/>
</dbReference>
<dbReference type="EMBL" id="KB456270">
    <property type="protein sequence ID" value="EMF08680.1"/>
    <property type="molecule type" value="Genomic_DNA"/>
</dbReference>
<dbReference type="InterPro" id="IPR050197">
    <property type="entry name" value="Aldolase_class_II_sugar_metab"/>
</dbReference>